<comment type="subunit">
    <text evidence="9">Component of the mitochondrial contact site and cristae organizing system (MICOS) complex.</text>
</comment>
<keyword evidence="8 9" id="KW-0472">Membrane</keyword>
<name>A0A081CH54_PSEA2</name>
<dbReference type="Pfam" id="PF04418">
    <property type="entry name" value="DUF543"/>
    <property type="match status" value="1"/>
</dbReference>
<gene>
    <name evidence="12" type="ORF">PAN0_011c4222</name>
</gene>
<comment type="subcellular location">
    <subcellularLocation>
        <location evidence="2 9">Mitochondrion inner membrane</location>
        <topology evidence="2 9">Single-pass membrane protein</topology>
    </subcellularLocation>
</comment>
<dbReference type="RefSeq" id="XP_014655678.1">
    <property type="nucleotide sequence ID" value="XM_014800192.1"/>
</dbReference>
<evidence type="ECO:0000256" key="9">
    <source>
        <dbReference type="RuleBase" id="RU363011"/>
    </source>
</evidence>
<sequence length="346" mass="36715">MGLRGHSARSAADFDHRARTERVMKQQNKVALVHLADRLGHGCRIWPRDDDDRSAGRLANRKGSRGAFPEESERQAGPCDLHLGHLAPAIEINTISLVARIAVMASTQPSTSTKKVSSEDIISQKTDLCISNAVVKTGIGFSAGVVLSVLLFRRRAFPVWLGTGFGLGSAYTDCERSFNPVAVPGVRVVPSNNSANVSASSSSPQTTFEKLQQKAGEAFAAAKDKTAQGIDKAQEKGAQVADKVEQKGSQAIDAAKAEAKKIEDKYTIHSSLEPNRLPGSDCLACRLTGFAAMSGLGAYSFVEAYRMGTLRRSPLPAGVKARPVWGATLVVFGLGCLGAGVIRLGV</sequence>
<comment type="similarity">
    <text evidence="3 9">Belongs to the MICOS complex subunit Mic10 family.</text>
</comment>
<proteinExistence type="inferred from homology"/>
<dbReference type="Pfam" id="PF15055">
    <property type="entry name" value="DMAC1_Dmo2"/>
    <property type="match status" value="1"/>
</dbReference>
<keyword evidence="5 9" id="KW-0999">Mitochondrion inner membrane</keyword>
<dbReference type="Proteomes" id="UP000053758">
    <property type="component" value="Unassembled WGS sequence"/>
</dbReference>
<keyword evidence="6 9" id="KW-1133">Transmembrane helix</keyword>
<dbReference type="HOGENOM" id="CLU_068905_0_0_1"/>
<feature type="transmembrane region" description="Helical" evidence="9">
    <location>
        <begin position="322"/>
        <end position="342"/>
    </location>
</feature>
<evidence type="ECO:0000256" key="10">
    <source>
        <dbReference type="SAM" id="MobiDB-lite"/>
    </source>
</evidence>
<evidence type="ECO:0000313" key="12">
    <source>
        <dbReference type="EMBL" id="GAK66000.1"/>
    </source>
</evidence>
<reference evidence="12" key="1">
    <citation type="submission" date="2014-07" db="EMBL/GenBank/DDBJ databases">
        <title>Draft genome sequence of the yeast Pseudozyma antarctica JCM 10317 known as a producer of lipase B which used in a wide range of industrial applications.</title>
        <authorList>
            <person name="Morita T."/>
            <person name="Saika A."/>
            <person name="Koike H."/>
        </authorList>
    </citation>
    <scope>NUCLEOTIDE SEQUENCE</scope>
    <source>
        <strain evidence="12">JCM 10317</strain>
    </source>
</reference>
<feature type="domain" description="Distal membrane-arm assembly complex protein 1-like" evidence="11">
    <location>
        <begin position="281"/>
        <end position="319"/>
    </location>
</feature>
<feature type="region of interest" description="Disordered" evidence="10">
    <location>
        <begin position="50"/>
        <end position="75"/>
    </location>
</feature>
<evidence type="ECO:0000256" key="4">
    <source>
        <dbReference type="ARBA" id="ARBA00022692"/>
    </source>
</evidence>
<evidence type="ECO:0000256" key="5">
    <source>
        <dbReference type="ARBA" id="ARBA00022792"/>
    </source>
</evidence>
<evidence type="ECO:0000256" key="7">
    <source>
        <dbReference type="ARBA" id="ARBA00023128"/>
    </source>
</evidence>
<evidence type="ECO:0000256" key="8">
    <source>
        <dbReference type="ARBA" id="ARBA00023136"/>
    </source>
</evidence>
<keyword evidence="7 9" id="KW-0496">Mitochondrion</keyword>
<dbReference type="PANTHER" id="PTHR21304">
    <property type="entry name" value="MICOS COMPLEX SUBUNIT MIC10"/>
    <property type="match status" value="1"/>
</dbReference>
<evidence type="ECO:0000313" key="13">
    <source>
        <dbReference type="Proteomes" id="UP000053758"/>
    </source>
</evidence>
<protein>
    <recommendedName>
        <fullName evidence="9">MICOS complex subunit MIC10</fullName>
    </recommendedName>
</protein>
<dbReference type="PANTHER" id="PTHR21304:SF0">
    <property type="entry name" value="MICOS COMPLEX SUBUNIT MIC10"/>
    <property type="match status" value="1"/>
</dbReference>
<organism evidence="12">
    <name type="scientific">Pseudozyma antarctica</name>
    <name type="common">Yeast</name>
    <name type="synonym">Candida antarctica</name>
    <dbReference type="NCBI Taxonomy" id="84753"/>
    <lineage>
        <taxon>Eukaryota</taxon>
        <taxon>Fungi</taxon>
        <taxon>Dikarya</taxon>
        <taxon>Basidiomycota</taxon>
        <taxon>Ustilaginomycotina</taxon>
        <taxon>Ustilaginomycetes</taxon>
        <taxon>Ustilaginales</taxon>
        <taxon>Ustilaginaceae</taxon>
        <taxon>Moesziomyces</taxon>
    </lineage>
</organism>
<accession>A0A081CH54</accession>
<dbReference type="InterPro" id="IPR007512">
    <property type="entry name" value="Mic10"/>
</dbReference>
<keyword evidence="4 9" id="KW-0812">Transmembrane</keyword>
<evidence type="ECO:0000256" key="6">
    <source>
        <dbReference type="ARBA" id="ARBA00022989"/>
    </source>
</evidence>
<evidence type="ECO:0000256" key="1">
    <source>
        <dbReference type="ARBA" id="ARBA00002689"/>
    </source>
</evidence>
<dbReference type="GeneID" id="26305017"/>
<dbReference type="GO" id="GO:0061617">
    <property type="term" value="C:MICOS complex"/>
    <property type="evidence" value="ECO:0007669"/>
    <property type="project" value="UniProtKB-UniRule"/>
</dbReference>
<dbReference type="InterPro" id="IPR028036">
    <property type="entry name" value="DMAC1-like_dom"/>
</dbReference>
<evidence type="ECO:0000256" key="3">
    <source>
        <dbReference type="ARBA" id="ARBA00006792"/>
    </source>
</evidence>
<keyword evidence="13" id="KW-1185">Reference proteome</keyword>
<dbReference type="AlphaFoldDB" id="A0A081CH54"/>
<comment type="function">
    <text evidence="1 9">Component of the MICOS complex, a large protein complex of the mitochondrial inner membrane that plays crucial roles in the maintenance of crista junctions, inner membrane architecture, and formation of contact sites to the outer membrane.</text>
</comment>
<evidence type="ECO:0000259" key="11">
    <source>
        <dbReference type="Pfam" id="PF15055"/>
    </source>
</evidence>
<dbReference type="EMBL" id="DF830078">
    <property type="protein sequence ID" value="GAK66000.1"/>
    <property type="molecule type" value="Genomic_DNA"/>
</dbReference>
<evidence type="ECO:0000256" key="2">
    <source>
        <dbReference type="ARBA" id="ARBA00004434"/>
    </source>
</evidence>